<dbReference type="OrthoDB" id="73788at2759"/>
<dbReference type="InterPro" id="IPR051494">
    <property type="entry name" value="BSD_domain-containing"/>
</dbReference>
<dbReference type="SUPFAM" id="SSF140383">
    <property type="entry name" value="BSD domain-like"/>
    <property type="match status" value="1"/>
</dbReference>
<organism evidence="4 5">
    <name type="scientific">Elysia chlorotica</name>
    <name type="common">Eastern emerald elysia</name>
    <name type="synonym">Sea slug</name>
    <dbReference type="NCBI Taxonomy" id="188477"/>
    <lineage>
        <taxon>Eukaryota</taxon>
        <taxon>Metazoa</taxon>
        <taxon>Spiralia</taxon>
        <taxon>Lophotrochozoa</taxon>
        <taxon>Mollusca</taxon>
        <taxon>Gastropoda</taxon>
        <taxon>Heterobranchia</taxon>
        <taxon>Euthyneura</taxon>
        <taxon>Panpulmonata</taxon>
        <taxon>Sacoglossa</taxon>
        <taxon>Placobranchoidea</taxon>
        <taxon>Plakobranchidae</taxon>
        <taxon>Elysia</taxon>
    </lineage>
</organism>
<feature type="compositionally biased region" description="Basic and acidic residues" evidence="2">
    <location>
        <begin position="542"/>
        <end position="564"/>
    </location>
</feature>
<evidence type="ECO:0000256" key="1">
    <source>
        <dbReference type="SAM" id="Coils"/>
    </source>
</evidence>
<reference evidence="4 5" key="1">
    <citation type="submission" date="2019-01" db="EMBL/GenBank/DDBJ databases">
        <title>A draft genome assembly of the solar-powered sea slug Elysia chlorotica.</title>
        <authorList>
            <person name="Cai H."/>
            <person name="Li Q."/>
            <person name="Fang X."/>
            <person name="Li J."/>
            <person name="Curtis N.E."/>
            <person name="Altenburger A."/>
            <person name="Shibata T."/>
            <person name="Feng M."/>
            <person name="Maeda T."/>
            <person name="Schwartz J.A."/>
            <person name="Shigenobu S."/>
            <person name="Lundholm N."/>
            <person name="Nishiyama T."/>
            <person name="Yang H."/>
            <person name="Hasebe M."/>
            <person name="Li S."/>
            <person name="Pierce S.K."/>
            <person name="Wang J."/>
        </authorList>
    </citation>
    <scope>NUCLEOTIDE SEQUENCE [LARGE SCALE GENOMIC DNA]</scope>
    <source>
        <strain evidence="4">EC2010</strain>
        <tissue evidence="4">Whole organism of an adult</tissue>
    </source>
</reference>
<feature type="compositionally biased region" description="Polar residues" evidence="2">
    <location>
        <begin position="301"/>
        <end position="310"/>
    </location>
</feature>
<dbReference type="Pfam" id="PF03909">
    <property type="entry name" value="BSD"/>
    <property type="match status" value="1"/>
</dbReference>
<dbReference type="AlphaFoldDB" id="A0A3S1B0T8"/>
<proteinExistence type="predicted"/>
<feature type="domain" description="BSD" evidence="3">
    <location>
        <begin position="143"/>
        <end position="195"/>
    </location>
</feature>
<evidence type="ECO:0000256" key="2">
    <source>
        <dbReference type="SAM" id="MobiDB-lite"/>
    </source>
</evidence>
<protein>
    <recommendedName>
        <fullName evidence="3">BSD domain-containing protein</fullName>
    </recommendedName>
</protein>
<dbReference type="Proteomes" id="UP000271974">
    <property type="component" value="Unassembled WGS sequence"/>
</dbReference>
<dbReference type="Gene3D" id="1.10.3970.10">
    <property type="entry name" value="BSD domain"/>
    <property type="match status" value="1"/>
</dbReference>
<dbReference type="InterPro" id="IPR035925">
    <property type="entry name" value="BSD_dom_sf"/>
</dbReference>
<feature type="compositionally biased region" description="Polar residues" evidence="2">
    <location>
        <begin position="263"/>
        <end position="293"/>
    </location>
</feature>
<dbReference type="STRING" id="188477.A0A3S1B0T8"/>
<keyword evidence="1" id="KW-0175">Coiled coil</keyword>
<dbReference type="PANTHER" id="PTHR16019">
    <property type="entry name" value="SYNAPSE-ASSOCIATED PROTEIN"/>
    <property type="match status" value="1"/>
</dbReference>
<dbReference type="SMART" id="SM00751">
    <property type="entry name" value="BSD"/>
    <property type="match status" value="1"/>
</dbReference>
<feature type="compositionally biased region" description="Acidic residues" evidence="2">
    <location>
        <begin position="218"/>
        <end position="233"/>
    </location>
</feature>
<dbReference type="GO" id="GO:0005737">
    <property type="term" value="C:cytoplasm"/>
    <property type="evidence" value="ECO:0007669"/>
    <property type="project" value="TreeGrafter"/>
</dbReference>
<feature type="compositionally biased region" description="Basic and acidic residues" evidence="2">
    <location>
        <begin position="234"/>
        <end position="243"/>
    </location>
</feature>
<dbReference type="PROSITE" id="PS50858">
    <property type="entry name" value="BSD"/>
    <property type="match status" value="1"/>
</dbReference>
<evidence type="ECO:0000313" key="4">
    <source>
        <dbReference type="EMBL" id="RUS69150.1"/>
    </source>
</evidence>
<feature type="compositionally biased region" description="Basic and acidic residues" evidence="2">
    <location>
        <begin position="509"/>
        <end position="529"/>
    </location>
</feature>
<feature type="region of interest" description="Disordered" evidence="2">
    <location>
        <begin position="211"/>
        <end position="582"/>
    </location>
</feature>
<sequence>MAEGGSNTSGEGESWENWFGGWMQTAKEKSQTALEFVKKDLAEFGCTVQKETEKAVELTKGSLHSDSTTEATKKVKAGLASFLDNISKVLVVPPDEDNYIPMKVAADGSGLYDRGKARLHALQLDAGTYMDPPRGAPEQYSMWLESFSLDQHKGEISELLVSKVEVRALYTKLVPSEVSNADFWQRYFYRVHQLQCDEARKQALMMRADQAGGKESVSWDDDDEDEECGDDDDGNHSDWEKMPRPPQSYVSQPKTEAVKQGYTEESTAASNKEGSTPKSTNVTDHQTSTVSSRLSDEAQENLPTDASVSANAVEPNLKTTQSTSVCSQNVDASGESTEWSPVEALANPWSLHIPEDLASASDAAETEAAEERPSEPTRDLPIAQNNEGSAAGAEVVPQESSSDFPADGACGAVDVAQDQAESQSAEVPTAGSAESIQPTPESSTQKARSEAITPKQPSPPPEPKTTGEASSDTVLEKSEEEKVEMPEVEKQKDTCSESDPQRVVNDAAKNTDFKPVSEDNKGSLEKGEDTVSTQAAGGEAGAHTEKEIGMRVKGDMVVVGDRDSPSSTESSDTKDLGLGEDWEQDFDVEITEEDLKAAEDIAKRLGENLDENDDDWENWE</sequence>
<feature type="compositionally biased region" description="Polar residues" evidence="2">
    <location>
        <begin position="419"/>
        <end position="446"/>
    </location>
</feature>
<accession>A0A3S1B0T8</accession>
<feature type="coiled-coil region" evidence="1">
    <location>
        <begin position="588"/>
        <end position="615"/>
    </location>
</feature>
<feature type="compositionally biased region" description="Basic and acidic residues" evidence="2">
    <location>
        <begin position="369"/>
        <end position="378"/>
    </location>
</feature>
<evidence type="ECO:0000259" key="3">
    <source>
        <dbReference type="PROSITE" id="PS50858"/>
    </source>
</evidence>
<gene>
    <name evidence="4" type="ORF">EGW08_023089</name>
</gene>
<dbReference type="EMBL" id="RQTK01001804">
    <property type="protein sequence ID" value="RUS69150.1"/>
    <property type="molecule type" value="Genomic_DNA"/>
</dbReference>
<comment type="caution">
    <text evidence="4">The sequence shown here is derived from an EMBL/GenBank/DDBJ whole genome shotgun (WGS) entry which is preliminary data.</text>
</comment>
<name>A0A3S1B0T8_ELYCH</name>
<evidence type="ECO:0000313" key="5">
    <source>
        <dbReference type="Proteomes" id="UP000271974"/>
    </source>
</evidence>
<feature type="compositionally biased region" description="Basic and acidic residues" evidence="2">
    <location>
        <begin position="474"/>
        <end position="495"/>
    </location>
</feature>
<keyword evidence="5" id="KW-1185">Reference proteome</keyword>
<feature type="compositionally biased region" description="Polar residues" evidence="2">
    <location>
        <begin position="317"/>
        <end position="339"/>
    </location>
</feature>
<dbReference type="InterPro" id="IPR005607">
    <property type="entry name" value="BSD_dom"/>
</dbReference>
<dbReference type="PANTHER" id="PTHR16019:SF5">
    <property type="entry name" value="BSD DOMAIN-CONTAINING PROTEIN 1"/>
    <property type="match status" value="1"/>
</dbReference>